<reference evidence="1" key="2">
    <citation type="submission" date="2022-01" db="EMBL/GenBank/DDBJ databases">
        <authorList>
            <person name="Yamashiro T."/>
            <person name="Shiraishi A."/>
            <person name="Satake H."/>
            <person name="Nakayama K."/>
        </authorList>
    </citation>
    <scope>NUCLEOTIDE SEQUENCE</scope>
</reference>
<keyword evidence="2" id="KW-1185">Reference proteome</keyword>
<protein>
    <submittedName>
        <fullName evidence="1">Uncharacterized protein</fullName>
    </submittedName>
</protein>
<proteinExistence type="predicted"/>
<dbReference type="EMBL" id="BQNB010016826">
    <property type="protein sequence ID" value="GJT56242.1"/>
    <property type="molecule type" value="Genomic_DNA"/>
</dbReference>
<accession>A0ABQ5F0A4</accession>
<name>A0ABQ5F0A4_9ASTR</name>
<sequence length="170" mass="19421">MVFAIKDPLTFDELMATLIDFSKYAMNRLNIDNLTQAHLVGPVYELLKGTCTSSIELEYNMAECFKELTEKVDWNNPEGDHLPFDLTKPLPLKGHLGRLTIVVEIFCNNDLEFLESSDQEKKYTTSIMKTKAAQYKIVGIEDMVPTLWNTTKVGYDKDALKGIKHRGDKR</sequence>
<evidence type="ECO:0000313" key="1">
    <source>
        <dbReference type="EMBL" id="GJT56242.1"/>
    </source>
</evidence>
<evidence type="ECO:0000313" key="2">
    <source>
        <dbReference type="Proteomes" id="UP001151760"/>
    </source>
</evidence>
<reference evidence="1" key="1">
    <citation type="journal article" date="2022" name="Int. J. Mol. Sci.">
        <title>Draft Genome of Tanacetum Coccineum: Genomic Comparison of Closely Related Tanacetum-Family Plants.</title>
        <authorList>
            <person name="Yamashiro T."/>
            <person name="Shiraishi A."/>
            <person name="Nakayama K."/>
            <person name="Satake H."/>
        </authorList>
    </citation>
    <scope>NUCLEOTIDE SEQUENCE</scope>
</reference>
<dbReference type="Proteomes" id="UP001151760">
    <property type="component" value="Unassembled WGS sequence"/>
</dbReference>
<comment type="caution">
    <text evidence="1">The sequence shown here is derived from an EMBL/GenBank/DDBJ whole genome shotgun (WGS) entry which is preliminary data.</text>
</comment>
<gene>
    <name evidence="1" type="ORF">Tco_0991296</name>
</gene>
<organism evidence="1 2">
    <name type="scientific">Tanacetum coccineum</name>
    <dbReference type="NCBI Taxonomy" id="301880"/>
    <lineage>
        <taxon>Eukaryota</taxon>
        <taxon>Viridiplantae</taxon>
        <taxon>Streptophyta</taxon>
        <taxon>Embryophyta</taxon>
        <taxon>Tracheophyta</taxon>
        <taxon>Spermatophyta</taxon>
        <taxon>Magnoliopsida</taxon>
        <taxon>eudicotyledons</taxon>
        <taxon>Gunneridae</taxon>
        <taxon>Pentapetalae</taxon>
        <taxon>asterids</taxon>
        <taxon>campanulids</taxon>
        <taxon>Asterales</taxon>
        <taxon>Asteraceae</taxon>
        <taxon>Asteroideae</taxon>
        <taxon>Anthemideae</taxon>
        <taxon>Anthemidinae</taxon>
        <taxon>Tanacetum</taxon>
    </lineage>
</organism>